<dbReference type="Gene3D" id="2.60.40.150">
    <property type="entry name" value="C2 domain"/>
    <property type="match status" value="2"/>
</dbReference>
<proteinExistence type="predicted"/>
<evidence type="ECO:0000256" key="1">
    <source>
        <dbReference type="ARBA" id="ARBA00022723"/>
    </source>
</evidence>
<dbReference type="InterPro" id="IPR035892">
    <property type="entry name" value="C2_domain_sf"/>
</dbReference>
<reference evidence="4" key="1">
    <citation type="submission" date="2021-01" db="EMBL/GenBank/DDBJ databases">
        <authorList>
            <person name="Corre E."/>
            <person name="Pelletier E."/>
            <person name="Niang G."/>
            <person name="Scheremetjew M."/>
            <person name="Finn R."/>
            <person name="Kale V."/>
            <person name="Holt S."/>
            <person name="Cochrane G."/>
            <person name="Meng A."/>
            <person name="Brown T."/>
            <person name="Cohen L."/>
        </authorList>
    </citation>
    <scope>NUCLEOTIDE SEQUENCE</scope>
    <source>
        <strain evidence="4">CCMP443</strain>
    </source>
</reference>
<sequence length="376" mass="41884">MSMLSSATGSTTMRPSPAIGRMEVTIIQAHNLPQVIWSSGKDGEFLGLPQAYCVFTLNKLTAQTVINKRDWSPSWNHTVSIDVRDVWQVCSLKVMHSKTLSRTHNDDFTIGNVSLPAGQVINWRGVSLGVDGYWRAFHRPYNAGAGTIYTVCQGRDRDGAECDRFETAEEAASAYDDVASKRDREMASLNFSGEGDYVGQHVKEEEFPLAGEDGVRVDGVQAGVAAMIRLRLKFFMRGVSYLEVTLERAASLPKMDAGLGSCDAYCHAIVGGYTFKSRLVRNSLDPKFQQTFRINVKDEQEALELKVQIWDWDRFDEDDHMGDAVVRFAPRDCENGALDGAFPLMKPQSDVALKNGKGQGSQLHLRFAYFPSYKLE</sequence>
<organism evidence="4">
    <name type="scientific">Hemiselmis tepida</name>
    <dbReference type="NCBI Taxonomy" id="464990"/>
    <lineage>
        <taxon>Eukaryota</taxon>
        <taxon>Cryptophyceae</taxon>
        <taxon>Cryptomonadales</taxon>
        <taxon>Hemiselmidaceae</taxon>
        <taxon>Hemiselmis</taxon>
    </lineage>
</organism>
<feature type="domain" description="C2" evidence="3">
    <location>
        <begin position="3"/>
        <end position="130"/>
    </location>
</feature>
<dbReference type="AlphaFoldDB" id="A0A7S0Z550"/>
<dbReference type="InterPro" id="IPR036955">
    <property type="entry name" value="AP2/ERF_dom_sf"/>
</dbReference>
<keyword evidence="2" id="KW-0106">Calcium</keyword>
<dbReference type="PANTHER" id="PTHR45911">
    <property type="entry name" value="C2 DOMAIN-CONTAINING PROTEIN"/>
    <property type="match status" value="1"/>
</dbReference>
<feature type="domain" description="C2" evidence="3">
    <location>
        <begin position="224"/>
        <end position="342"/>
    </location>
</feature>
<dbReference type="Pfam" id="PF00168">
    <property type="entry name" value="C2"/>
    <property type="match status" value="2"/>
</dbReference>
<dbReference type="InterPro" id="IPR000008">
    <property type="entry name" value="C2_dom"/>
</dbReference>
<evidence type="ECO:0000259" key="3">
    <source>
        <dbReference type="PROSITE" id="PS50004"/>
    </source>
</evidence>
<dbReference type="EMBL" id="HBFN01030392">
    <property type="protein sequence ID" value="CAD8803884.1"/>
    <property type="molecule type" value="Transcribed_RNA"/>
</dbReference>
<gene>
    <name evidence="4" type="ORF">HTEP1355_LOCUS17562</name>
</gene>
<dbReference type="GO" id="GO:0003700">
    <property type="term" value="F:DNA-binding transcription factor activity"/>
    <property type="evidence" value="ECO:0007669"/>
    <property type="project" value="InterPro"/>
</dbReference>
<name>A0A7S0Z550_9CRYP</name>
<dbReference type="PROSITE" id="PS50004">
    <property type="entry name" value="C2"/>
    <property type="match status" value="2"/>
</dbReference>
<dbReference type="CDD" id="cd00030">
    <property type="entry name" value="C2"/>
    <property type="match status" value="2"/>
</dbReference>
<keyword evidence="1" id="KW-0479">Metal-binding</keyword>
<evidence type="ECO:0000256" key="2">
    <source>
        <dbReference type="ARBA" id="ARBA00022837"/>
    </source>
</evidence>
<evidence type="ECO:0000313" key="4">
    <source>
        <dbReference type="EMBL" id="CAD8803884.1"/>
    </source>
</evidence>
<dbReference type="SUPFAM" id="SSF49562">
    <property type="entry name" value="C2 domain (Calcium/lipid-binding domain, CaLB)"/>
    <property type="match status" value="2"/>
</dbReference>
<dbReference type="SMART" id="SM00239">
    <property type="entry name" value="C2"/>
    <property type="match status" value="2"/>
</dbReference>
<accession>A0A7S0Z550</accession>
<protein>
    <recommendedName>
        <fullName evidence="3">C2 domain-containing protein</fullName>
    </recommendedName>
</protein>
<dbReference type="GO" id="GO:0046872">
    <property type="term" value="F:metal ion binding"/>
    <property type="evidence" value="ECO:0007669"/>
    <property type="project" value="UniProtKB-KW"/>
</dbReference>
<dbReference type="Gene3D" id="3.30.730.10">
    <property type="entry name" value="AP2/ERF domain"/>
    <property type="match status" value="1"/>
</dbReference>